<keyword evidence="2" id="KW-1185">Reference proteome</keyword>
<dbReference type="EMBL" id="VSRR010056857">
    <property type="protein sequence ID" value="MPC81394.1"/>
    <property type="molecule type" value="Genomic_DNA"/>
</dbReference>
<dbReference type="SUPFAM" id="SSF53335">
    <property type="entry name" value="S-adenosyl-L-methionine-dependent methyltransferases"/>
    <property type="match status" value="1"/>
</dbReference>
<gene>
    <name evidence="1" type="ORF">E2C01_076008</name>
</gene>
<sequence>MSHVPADLCSTLRVLDVAAGTGLVGVKLAGAGFR</sequence>
<evidence type="ECO:0000313" key="2">
    <source>
        <dbReference type="Proteomes" id="UP000324222"/>
    </source>
</evidence>
<reference evidence="1 2" key="1">
    <citation type="submission" date="2019-05" db="EMBL/GenBank/DDBJ databases">
        <title>Another draft genome of Portunus trituberculatus and its Hox gene families provides insights of decapod evolution.</title>
        <authorList>
            <person name="Jeong J.-H."/>
            <person name="Song I."/>
            <person name="Kim S."/>
            <person name="Choi T."/>
            <person name="Kim D."/>
            <person name="Ryu S."/>
            <person name="Kim W."/>
        </authorList>
    </citation>
    <scope>NUCLEOTIDE SEQUENCE [LARGE SCALE GENOMIC DNA]</scope>
    <source>
        <tissue evidence="1">Muscle</tissue>
    </source>
</reference>
<dbReference type="AlphaFoldDB" id="A0A5B7IM44"/>
<comment type="caution">
    <text evidence="1">The sequence shown here is derived from an EMBL/GenBank/DDBJ whole genome shotgun (WGS) entry which is preliminary data.</text>
</comment>
<dbReference type="InterPro" id="IPR029063">
    <property type="entry name" value="SAM-dependent_MTases_sf"/>
</dbReference>
<proteinExistence type="predicted"/>
<organism evidence="1 2">
    <name type="scientific">Portunus trituberculatus</name>
    <name type="common">Swimming crab</name>
    <name type="synonym">Neptunus trituberculatus</name>
    <dbReference type="NCBI Taxonomy" id="210409"/>
    <lineage>
        <taxon>Eukaryota</taxon>
        <taxon>Metazoa</taxon>
        <taxon>Ecdysozoa</taxon>
        <taxon>Arthropoda</taxon>
        <taxon>Crustacea</taxon>
        <taxon>Multicrustacea</taxon>
        <taxon>Malacostraca</taxon>
        <taxon>Eumalacostraca</taxon>
        <taxon>Eucarida</taxon>
        <taxon>Decapoda</taxon>
        <taxon>Pleocyemata</taxon>
        <taxon>Brachyura</taxon>
        <taxon>Eubrachyura</taxon>
        <taxon>Portunoidea</taxon>
        <taxon>Portunidae</taxon>
        <taxon>Portuninae</taxon>
        <taxon>Portunus</taxon>
    </lineage>
</organism>
<accession>A0A5B7IM44</accession>
<dbReference type="Proteomes" id="UP000324222">
    <property type="component" value="Unassembled WGS sequence"/>
</dbReference>
<evidence type="ECO:0000313" key="1">
    <source>
        <dbReference type="EMBL" id="MPC81394.1"/>
    </source>
</evidence>
<protein>
    <submittedName>
        <fullName evidence="1">Uncharacterized protein</fullName>
    </submittedName>
</protein>
<name>A0A5B7IM44_PORTR</name>